<reference evidence="1 2" key="1">
    <citation type="submission" date="2020-08" db="EMBL/GenBank/DDBJ databases">
        <title>Edaphobacter telluris sp. nov. and Acidobacterium dinghuensis sp. nov., two acidobacteria isolated from forest soil.</title>
        <authorList>
            <person name="Fu J."/>
            <person name="Qiu L."/>
        </authorList>
    </citation>
    <scope>NUCLEOTIDE SEQUENCE [LARGE SCALE GENOMIC DNA]</scope>
    <source>
        <strain evidence="1">4Y35</strain>
    </source>
</reference>
<organism evidence="1 2">
    <name type="scientific">Alloacidobacterium dinghuense</name>
    <dbReference type="NCBI Taxonomy" id="2763107"/>
    <lineage>
        <taxon>Bacteria</taxon>
        <taxon>Pseudomonadati</taxon>
        <taxon>Acidobacteriota</taxon>
        <taxon>Terriglobia</taxon>
        <taxon>Terriglobales</taxon>
        <taxon>Acidobacteriaceae</taxon>
        <taxon>Alloacidobacterium</taxon>
    </lineage>
</organism>
<sequence>MSAEHELVQTRRKRGIVLKLVRQGHEKQLSRMDDFEVWAILQDLGINLGRDQVLTMLQDLQILSLLSFKSQHNEFSGRVEIKQIELTAAGIGLVTRRKSTDDVLFD</sequence>
<dbReference type="KEGG" id="adin:H7849_11860"/>
<dbReference type="EMBL" id="CP060394">
    <property type="protein sequence ID" value="QNI34521.1"/>
    <property type="molecule type" value="Genomic_DNA"/>
</dbReference>
<dbReference type="AlphaFoldDB" id="A0A7G8BPQ1"/>
<protein>
    <submittedName>
        <fullName evidence="1">Uncharacterized protein</fullName>
    </submittedName>
</protein>
<name>A0A7G8BPQ1_9BACT</name>
<accession>A0A7G8BPQ1</accession>
<dbReference type="Proteomes" id="UP000515312">
    <property type="component" value="Chromosome"/>
</dbReference>
<proteinExistence type="predicted"/>
<gene>
    <name evidence="1" type="ORF">H7849_11860</name>
</gene>
<keyword evidence="2" id="KW-1185">Reference proteome</keyword>
<evidence type="ECO:0000313" key="2">
    <source>
        <dbReference type="Proteomes" id="UP000515312"/>
    </source>
</evidence>
<evidence type="ECO:0000313" key="1">
    <source>
        <dbReference type="EMBL" id="QNI34521.1"/>
    </source>
</evidence>
<dbReference type="RefSeq" id="WP_186746748.1">
    <property type="nucleotide sequence ID" value="NZ_CP060394.1"/>
</dbReference>